<reference evidence="1" key="1">
    <citation type="journal article" date="2022" name="Plant J.">
        <title>Strategies of tolerance reflected in two North American maple genomes.</title>
        <authorList>
            <person name="McEvoy S.L."/>
            <person name="Sezen U.U."/>
            <person name="Trouern-Trend A."/>
            <person name="McMahon S.M."/>
            <person name="Schaberg P.G."/>
            <person name="Yang J."/>
            <person name="Wegrzyn J.L."/>
            <person name="Swenson N.G."/>
        </authorList>
    </citation>
    <scope>NUCLEOTIDE SEQUENCE</scope>
    <source>
        <strain evidence="1">NS2018</strain>
    </source>
</reference>
<organism evidence="1 2">
    <name type="scientific">Acer saccharum</name>
    <name type="common">Sugar maple</name>
    <dbReference type="NCBI Taxonomy" id="4024"/>
    <lineage>
        <taxon>Eukaryota</taxon>
        <taxon>Viridiplantae</taxon>
        <taxon>Streptophyta</taxon>
        <taxon>Embryophyta</taxon>
        <taxon>Tracheophyta</taxon>
        <taxon>Spermatophyta</taxon>
        <taxon>Magnoliopsida</taxon>
        <taxon>eudicotyledons</taxon>
        <taxon>Gunneridae</taxon>
        <taxon>Pentapetalae</taxon>
        <taxon>rosids</taxon>
        <taxon>malvids</taxon>
        <taxon>Sapindales</taxon>
        <taxon>Sapindaceae</taxon>
        <taxon>Hippocastanoideae</taxon>
        <taxon>Acereae</taxon>
        <taxon>Acer</taxon>
    </lineage>
</organism>
<dbReference type="Proteomes" id="UP001168877">
    <property type="component" value="Unassembled WGS sequence"/>
</dbReference>
<comment type="caution">
    <text evidence="1">The sequence shown here is derived from an EMBL/GenBank/DDBJ whole genome shotgun (WGS) entry which is preliminary data.</text>
</comment>
<sequence length="76" mass="8984">MVPRAKWMLMLLLKDVQVQDIYEMIFLYTVRNLRSSPMMMMSNEPPHGYGYQGLKALLLLNHIQVLSLLQFTRDKI</sequence>
<name>A0AA39SVW3_ACESA</name>
<accession>A0AA39SVW3</accession>
<dbReference type="AlphaFoldDB" id="A0AA39SVW3"/>
<proteinExistence type="predicted"/>
<dbReference type="EMBL" id="JAUESC010000003">
    <property type="protein sequence ID" value="KAK0600862.1"/>
    <property type="molecule type" value="Genomic_DNA"/>
</dbReference>
<evidence type="ECO:0000313" key="2">
    <source>
        <dbReference type="Proteomes" id="UP001168877"/>
    </source>
</evidence>
<protein>
    <submittedName>
        <fullName evidence="1">Uncharacterized protein</fullName>
    </submittedName>
</protein>
<evidence type="ECO:0000313" key="1">
    <source>
        <dbReference type="EMBL" id="KAK0600862.1"/>
    </source>
</evidence>
<reference evidence="1" key="2">
    <citation type="submission" date="2023-06" db="EMBL/GenBank/DDBJ databases">
        <authorList>
            <person name="Swenson N.G."/>
            <person name="Wegrzyn J.L."/>
            <person name="Mcevoy S.L."/>
        </authorList>
    </citation>
    <scope>NUCLEOTIDE SEQUENCE</scope>
    <source>
        <strain evidence="1">NS2018</strain>
        <tissue evidence="1">Leaf</tissue>
    </source>
</reference>
<keyword evidence="2" id="KW-1185">Reference proteome</keyword>
<gene>
    <name evidence="1" type="ORF">LWI29_019017</name>
</gene>